<proteinExistence type="predicted"/>
<gene>
    <name evidence="2" type="ORF">RDWZM_003855</name>
</gene>
<dbReference type="Proteomes" id="UP001142055">
    <property type="component" value="Chromosome 1"/>
</dbReference>
<dbReference type="AlphaFoldDB" id="A0A9Q0RT35"/>
<evidence type="ECO:0000256" key="1">
    <source>
        <dbReference type="SAM" id="MobiDB-lite"/>
    </source>
</evidence>
<reference evidence="2" key="1">
    <citation type="submission" date="2022-12" db="EMBL/GenBank/DDBJ databases">
        <title>Genome assemblies of Blomia tropicalis.</title>
        <authorList>
            <person name="Cui Y."/>
        </authorList>
    </citation>
    <scope>NUCLEOTIDE SEQUENCE</scope>
    <source>
        <tissue evidence="2">Adult mites</tissue>
    </source>
</reference>
<feature type="compositionally biased region" description="Basic and acidic residues" evidence="1">
    <location>
        <begin position="84"/>
        <end position="93"/>
    </location>
</feature>
<keyword evidence="3" id="KW-1185">Reference proteome</keyword>
<sequence length="131" mass="15071">MDGMNQISDNCTQTTNINLDSIASTLQEIINKPQNNLNDSIDDEPENDHSDSCSCIETEVENEISEELWEEDVYIEFGPGGDPGPDKRNKENSMVDDGQDELVHYFHDECDSVNSYDSYFEEDYFDFENDY</sequence>
<comment type="caution">
    <text evidence="2">The sequence shown here is derived from an EMBL/GenBank/DDBJ whole genome shotgun (WGS) entry which is preliminary data.</text>
</comment>
<feature type="region of interest" description="Disordered" evidence="1">
    <location>
        <begin position="33"/>
        <end position="53"/>
    </location>
</feature>
<organism evidence="2 3">
    <name type="scientific">Blomia tropicalis</name>
    <name type="common">Mite</name>
    <dbReference type="NCBI Taxonomy" id="40697"/>
    <lineage>
        <taxon>Eukaryota</taxon>
        <taxon>Metazoa</taxon>
        <taxon>Ecdysozoa</taxon>
        <taxon>Arthropoda</taxon>
        <taxon>Chelicerata</taxon>
        <taxon>Arachnida</taxon>
        <taxon>Acari</taxon>
        <taxon>Acariformes</taxon>
        <taxon>Sarcoptiformes</taxon>
        <taxon>Astigmata</taxon>
        <taxon>Glycyphagoidea</taxon>
        <taxon>Echimyopodidae</taxon>
        <taxon>Blomia</taxon>
    </lineage>
</organism>
<evidence type="ECO:0000313" key="2">
    <source>
        <dbReference type="EMBL" id="KAJ6225310.1"/>
    </source>
</evidence>
<protein>
    <submittedName>
        <fullName evidence="2">Uncharacterized protein</fullName>
    </submittedName>
</protein>
<dbReference type="EMBL" id="JAPWDV010000001">
    <property type="protein sequence ID" value="KAJ6225310.1"/>
    <property type="molecule type" value="Genomic_DNA"/>
</dbReference>
<evidence type="ECO:0000313" key="3">
    <source>
        <dbReference type="Proteomes" id="UP001142055"/>
    </source>
</evidence>
<name>A0A9Q0RT35_BLOTA</name>
<feature type="region of interest" description="Disordered" evidence="1">
    <location>
        <begin position="76"/>
        <end position="95"/>
    </location>
</feature>
<accession>A0A9Q0RT35</accession>